<dbReference type="Pfam" id="PF12417">
    <property type="entry name" value="DUF3669"/>
    <property type="match status" value="1"/>
</dbReference>
<organism evidence="2 3">
    <name type="scientific">Alectoria fallacina</name>
    <dbReference type="NCBI Taxonomy" id="1903189"/>
    <lineage>
        <taxon>Eukaryota</taxon>
        <taxon>Fungi</taxon>
        <taxon>Dikarya</taxon>
        <taxon>Ascomycota</taxon>
        <taxon>Pezizomycotina</taxon>
        <taxon>Lecanoromycetes</taxon>
        <taxon>OSLEUM clade</taxon>
        <taxon>Lecanoromycetidae</taxon>
        <taxon>Lecanorales</taxon>
        <taxon>Lecanorineae</taxon>
        <taxon>Parmeliaceae</taxon>
        <taxon>Alectoria</taxon>
    </lineage>
</organism>
<proteinExistence type="predicted"/>
<gene>
    <name evidence="2" type="ORF">ALECFALPRED_007233</name>
</gene>
<dbReference type="OrthoDB" id="2993351at2759"/>
<evidence type="ECO:0000313" key="3">
    <source>
        <dbReference type="Proteomes" id="UP000664203"/>
    </source>
</evidence>
<dbReference type="PANTHER" id="PTHR40780">
    <property type="entry name" value="DUF3669 DOMAIN-CONTAINING PROTEIN"/>
    <property type="match status" value="1"/>
</dbReference>
<comment type="caution">
    <text evidence="2">The sequence shown here is derived from an EMBL/GenBank/DDBJ whole genome shotgun (WGS) entry which is preliminary data.</text>
</comment>
<dbReference type="InterPro" id="IPR022137">
    <property type="entry name" value="Znf_prot_DUF3669"/>
</dbReference>
<dbReference type="AlphaFoldDB" id="A0A8H3I1F2"/>
<protein>
    <recommendedName>
        <fullName evidence="1">DUF3669 domain-containing protein</fullName>
    </recommendedName>
</protein>
<dbReference type="Proteomes" id="UP000664203">
    <property type="component" value="Unassembled WGS sequence"/>
</dbReference>
<feature type="domain" description="DUF3669" evidence="1">
    <location>
        <begin position="153"/>
        <end position="214"/>
    </location>
</feature>
<dbReference type="EMBL" id="CAJPDR010000047">
    <property type="protein sequence ID" value="CAF9911332.1"/>
    <property type="molecule type" value="Genomic_DNA"/>
</dbReference>
<evidence type="ECO:0000259" key="1">
    <source>
        <dbReference type="Pfam" id="PF12417"/>
    </source>
</evidence>
<accession>A0A8H3I1F2</accession>
<name>A0A8H3I1F2_9LECA</name>
<keyword evidence="3" id="KW-1185">Reference proteome</keyword>
<dbReference type="PANTHER" id="PTHR40780:SF2">
    <property type="entry name" value="DUF3669 DOMAIN-CONTAINING PROTEIN"/>
    <property type="match status" value="1"/>
</dbReference>
<reference evidence="2" key="1">
    <citation type="submission" date="2021-03" db="EMBL/GenBank/DDBJ databases">
        <authorList>
            <person name="Tagirdzhanova G."/>
        </authorList>
    </citation>
    <scope>NUCLEOTIDE SEQUENCE</scope>
</reference>
<evidence type="ECO:0000313" key="2">
    <source>
        <dbReference type="EMBL" id="CAF9911332.1"/>
    </source>
</evidence>
<sequence length="229" mass="26387">MQEAFRDNKILRTPLFTAPSSLFFTVDRILRLPQATREALIEEFFDEDEELQQGAKDDPKNRDCLVRLYLGERESLKQQTDIYDSLRNFPLRLNMMEELEIEISEMAKEMAIGLAILHWQAQVDAKGPEGYEDDSAPPHTVKAINLQRRSVHLWMFDFDKASKIELTKHDVNTRLVPACLGNDPYYPRPQVDEELWEEFCGVYLKASEVILRGQEGRPTGQGSASTVPR</sequence>